<organism evidence="1">
    <name type="scientific">Spongospora subterranea</name>
    <dbReference type="NCBI Taxonomy" id="70186"/>
    <lineage>
        <taxon>Eukaryota</taxon>
        <taxon>Sar</taxon>
        <taxon>Rhizaria</taxon>
        <taxon>Endomyxa</taxon>
        <taxon>Phytomyxea</taxon>
        <taxon>Plasmodiophorida</taxon>
        <taxon>Plasmodiophoridae</taxon>
        <taxon>Spongospora</taxon>
    </lineage>
</organism>
<proteinExistence type="predicted"/>
<dbReference type="EMBL" id="HACM01005646">
    <property type="protein sequence ID" value="CRZ06088.1"/>
    <property type="molecule type" value="Transcribed_RNA"/>
</dbReference>
<reference evidence="1" key="1">
    <citation type="submission" date="2015-04" db="EMBL/GenBank/DDBJ databases">
        <title>The genome sequence of the plant pathogenic Rhizarian Plasmodiophora brassicae reveals insights in its biotrophic life cycle and the origin of chitin synthesis.</title>
        <authorList>
            <person name="Schwelm A."/>
            <person name="Fogelqvist J."/>
            <person name="Knaust A."/>
            <person name="Julke S."/>
            <person name="Lilja T."/>
            <person name="Dhandapani V."/>
            <person name="Bonilla-Rosso G."/>
            <person name="Karlsson M."/>
            <person name="Shevchenko A."/>
            <person name="Choi S.R."/>
            <person name="Kim H.G."/>
            <person name="Park J.Y."/>
            <person name="Lim Y.P."/>
            <person name="Ludwig-Muller J."/>
            <person name="Dixelius C."/>
        </authorList>
    </citation>
    <scope>NUCLEOTIDE SEQUENCE</scope>
    <source>
        <tissue evidence="1">Potato root galls</tissue>
    </source>
</reference>
<feature type="non-terminal residue" evidence="1">
    <location>
        <position position="195"/>
    </location>
</feature>
<sequence>MTFESCTWTHFLLDNFTIIIPYLSSTDLSVFPCLSTQISADLQNRGPQFWMRLYRAYFECSPCPSLRLTYLKDYICEASKLLIQNTNRDLFRLEYIPPFTTIKTFCHSYCYRATHCEITTADEEIINIDPNNTSQCINTLLRPGHIVQIWSEIRGQLAYPKLVYVCRGKDHHILRFNRLSHESPSIHDPIADQYP</sequence>
<name>A0A0H5QVS2_9EUKA</name>
<accession>A0A0H5QVS2</accession>
<dbReference type="AlphaFoldDB" id="A0A0H5QVS2"/>
<protein>
    <submittedName>
        <fullName evidence="1">Uncharacterized protein</fullName>
    </submittedName>
</protein>
<evidence type="ECO:0000313" key="1">
    <source>
        <dbReference type="EMBL" id="CRZ06088.1"/>
    </source>
</evidence>